<gene>
    <name evidence="5" type="ORF">HZI73_14155</name>
</gene>
<keyword evidence="2" id="KW-0472">Membrane</keyword>
<name>A0A8J8MKU4_9FIRM</name>
<evidence type="ECO:0000259" key="4">
    <source>
        <dbReference type="Pfam" id="PF26018"/>
    </source>
</evidence>
<evidence type="ECO:0000256" key="2">
    <source>
        <dbReference type="SAM" id="Phobius"/>
    </source>
</evidence>
<dbReference type="AlphaFoldDB" id="A0A8J8MKU4"/>
<feature type="compositionally biased region" description="Basic residues" evidence="1">
    <location>
        <begin position="27"/>
        <end position="36"/>
    </location>
</feature>
<reference evidence="5" key="1">
    <citation type="submission" date="2020-07" db="EMBL/GenBank/DDBJ databases">
        <title>Vallitalea pronyensis genome.</title>
        <authorList>
            <person name="Postec A."/>
        </authorList>
    </citation>
    <scope>NUCLEOTIDE SEQUENCE</scope>
    <source>
        <strain evidence="5">FatNI3</strain>
    </source>
</reference>
<organism evidence="5 6">
    <name type="scientific">Vallitalea pronyensis</name>
    <dbReference type="NCBI Taxonomy" id="1348613"/>
    <lineage>
        <taxon>Bacteria</taxon>
        <taxon>Bacillati</taxon>
        <taxon>Bacillota</taxon>
        <taxon>Clostridia</taxon>
        <taxon>Lachnospirales</taxon>
        <taxon>Vallitaleaceae</taxon>
        <taxon>Vallitalea</taxon>
    </lineage>
</organism>
<sequence>MEENRSHRKRQSHRKPIERNRQGEPPRRKKRRRNQKAKGLGIGTFMYLLLFVYLIYNIVTYAMKGSIHYVSAEKGNIFEDEFFDGIILRNETVVKSASSGSTSFFVPEGEKTNINNVVCSIDLNGEFTKEVQKNLTYVNDKLAYNNNLNGHDTIKKTLYTHTMNYAPQDFDNVYALKNGIQDTLTYIARAKYIYQDVDSKTLRHKELLESQIANHVNLVKAEKSGVISYRIDGYESFDPLDLDYELLYKVDTEPMYTYKQATIKQDKPLFKIIDNDKWYIVSKINRDLLDHIEAKKNQETLEIHILEKNMTTIGKIVSTIEKDKHTYMVLEMDRYFNEYLDARTLKFQVIYKQYDGIKIPKTAQVEKEFLKIPKECIMRKGNSRGVLKKVFDEKFVGGESAEFVKLDFYYQDIENNYYVPISDNGFQMNDILSQEDGTNYSLKIKESLPGVYTINKGYVSFKLIEEEYATDQYLIVKANTSYGIRVYDRVIVDSEDIEEGMIL</sequence>
<proteinExistence type="predicted"/>
<feature type="domain" description="RND related barrel-sandwich hybrid" evidence="4">
    <location>
        <begin position="91"/>
        <end position="274"/>
    </location>
</feature>
<dbReference type="KEGG" id="vpy:HZI73_14155"/>
<feature type="region of interest" description="Disordered" evidence="1">
    <location>
        <begin position="1"/>
        <end position="36"/>
    </location>
</feature>
<feature type="domain" description="RND related beta-barrel" evidence="3">
    <location>
        <begin position="278"/>
        <end position="353"/>
    </location>
</feature>
<dbReference type="EMBL" id="CP058649">
    <property type="protein sequence ID" value="QUI23361.1"/>
    <property type="molecule type" value="Genomic_DNA"/>
</dbReference>
<evidence type="ECO:0000256" key="1">
    <source>
        <dbReference type="SAM" id="MobiDB-lite"/>
    </source>
</evidence>
<keyword evidence="6" id="KW-1185">Reference proteome</keyword>
<dbReference type="InterPro" id="IPR058709">
    <property type="entry name" value="BSH_RND-rel"/>
</dbReference>
<feature type="compositionally biased region" description="Basic residues" evidence="1">
    <location>
        <begin position="1"/>
        <end position="14"/>
    </location>
</feature>
<keyword evidence="2" id="KW-0812">Transmembrane</keyword>
<accession>A0A8J8MKU4</accession>
<evidence type="ECO:0000259" key="3">
    <source>
        <dbReference type="Pfam" id="PF26011"/>
    </source>
</evidence>
<keyword evidence="2" id="KW-1133">Transmembrane helix</keyword>
<dbReference type="Proteomes" id="UP000683246">
    <property type="component" value="Chromosome"/>
</dbReference>
<dbReference type="Pfam" id="PF26011">
    <property type="entry name" value="Beta-barrel_RND_rel"/>
    <property type="match status" value="1"/>
</dbReference>
<dbReference type="RefSeq" id="WP_212694043.1">
    <property type="nucleotide sequence ID" value="NZ_CP058649.1"/>
</dbReference>
<feature type="transmembrane region" description="Helical" evidence="2">
    <location>
        <begin position="37"/>
        <end position="56"/>
    </location>
</feature>
<dbReference type="InterPro" id="IPR058729">
    <property type="entry name" value="Beta-barrel_RND-rel"/>
</dbReference>
<evidence type="ECO:0000313" key="5">
    <source>
        <dbReference type="EMBL" id="QUI23361.1"/>
    </source>
</evidence>
<evidence type="ECO:0008006" key="7">
    <source>
        <dbReference type="Google" id="ProtNLM"/>
    </source>
</evidence>
<evidence type="ECO:0000313" key="6">
    <source>
        <dbReference type="Proteomes" id="UP000683246"/>
    </source>
</evidence>
<feature type="compositionally biased region" description="Basic and acidic residues" evidence="1">
    <location>
        <begin position="15"/>
        <end position="26"/>
    </location>
</feature>
<dbReference type="Pfam" id="PF26018">
    <property type="entry name" value="BSH_RND_rel"/>
    <property type="match status" value="1"/>
</dbReference>
<protein>
    <recommendedName>
        <fullName evidence="7">Membrane fusion protein</fullName>
    </recommendedName>
</protein>